<reference evidence="1" key="2">
    <citation type="journal article" date="2021" name="PeerJ">
        <title>Extensive microbial diversity within the chicken gut microbiome revealed by metagenomics and culture.</title>
        <authorList>
            <person name="Gilroy R."/>
            <person name="Ravi A."/>
            <person name="Getino M."/>
            <person name="Pursley I."/>
            <person name="Horton D.L."/>
            <person name="Alikhan N.F."/>
            <person name="Baker D."/>
            <person name="Gharbi K."/>
            <person name="Hall N."/>
            <person name="Watson M."/>
            <person name="Adriaenssens E.M."/>
            <person name="Foster-Nyarko E."/>
            <person name="Jarju S."/>
            <person name="Secka A."/>
            <person name="Antonio M."/>
            <person name="Oren A."/>
            <person name="Chaudhuri R.R."/>
            <person name="La Ragione R."/>
            <person name="Hildebrand F."/>
            <person name="Pallen M.J."/>
        </authorList>
    </citation>
    <scope>NUCLEOTIDE SEQUENCE</scope>
    <source>
        <strain evidence="1">CHK152-2871</strain>
    </source>
</reference>
<dbReference type="EMBL" id="DVJQ01000022">
    <property type="protein sequence ID" value="HIS73889.1"/>
    <property type="molecule type" value="Genomic_DNA"/>
</dbReference>
<sequence length="65" mass="7177">MIEPLRIKHQNPSFAGLRTPAHDPLNARSAYSNVLKDNKKILEGEHKKLTGSKPFGTGKIINLKG</sequence>
<reference evidence="1" key="1">
    <citation type="submission" date="2020-10" db="EMBL/GenBank/DDBJ databases">
        <authorList>
            <person name="Gilroy R."/>
        </authorList>
    </citation>
    <scope>NUCLEOTIDE SEQUENCE</scope>
    <source>
        <strain evidence="1">CHK152-2871</strain>
    </source>
</reference>
<comment type="caution">
    <text evidence="1">The sequence shown here is derived from an EMBL/GenBank/DDBJ whole genome shotgun (WGS) entry which is preliminary data.</text>
</comment>
<name>A0A9D1FI21_9BACT</name>
<accession>A0A9D1FI21</accession>
<protein>
    <submittedName>
        <fullName evidence="1">Uncharacterized protein</fullName>
    </submittedName>
</protein>
<organism evidence="1 2">
    <name type="scientific">Candidatus Galligastranaerophilus intestinavium</name>
    <dbReference type="NCBI Taxonomy" id="2840836"/>
    <lineage>
        <taxon>Bacteria</taxon>
        <taxon>Candidatus Galligastranaerophilus</taxon>
    </lineage>
</organism>
<proteinExistence type="predicted"/>
<gene>
    <name evidence="1" type="ORF">IAA86_02585</name>
</gene>
<dbReference type="Proteomes" id="UP000886865">
    <property type="component" value="Unassembled WGS sequence"/>
</dbReference>
<dbReference type="AlphaFoldDB" id="A0A9D1FI21"/>
<evidence type="ECO:0000313" key="1">
    <source>
        <dbReference type="EMBL" id="HIS73889.1"/>
    </source>
</evidence>
<evidence type="ECO:0000313" key="2">
    <source>
        <dbReference type="Proteomes" id="UP000886865"/>
    </source>
</evidence>